<dbReference type="InterPro" id="IPR001509">
    <property type="entry name" value="Epimerase_deHydtase"/>
</dbReference>
<sequence>MIPTRPLRRPRVLIVGCGDVGMRTVALLAPRFTVLALNRREAGRQRLHAAGVIPVPGDLDDRRSLRRAAALARAAFGVLHFAPPPAEGRTDQRTRVLIAALGGAGSAVRHRPAPPERAAIVPDAGGPARRSRTLAPGARGVWIGKPPRASQPLVYASTTGVYGDCGGALIDETRRVRPSNPRAVRRVGAEHLLRAAGTRGTFAASILRIPGIYARERLPDARLHRGTPALRAEEDVFTSHIHADDLAAIAVRALWRGRPQRLYHATDDSRLRMGDYFDRVADALGLPRPPRISREEAEQVLEPMLMSFMRESRRLDNRRLTGELAYRLRFPTVDAFLANGLAPNPAKGTAGQAESPAGPGR</sequence>
<dbReference type="EMBL" id="JAPMXC010000006">
    <property type="protein sequence ID" value="MCY0388755.1"/>
    <property type="molecule type" value="Genomic_DNA"/>
</dbReference>
<evidence type="ECO:0000313" key="3">
    <source>
        <dbReference type="EMBL" id="MCY0388755.1"/>
    </source>
</evidence>
<dbReference type="Gene3D" id="3.40.50.720">
    <property type="entry name" value="NAD(P)-binding Rossmann-like Domain"/>
    <property type="match status" value="2"/>
</dbReference>
<protein>
    <submittedName>
        <fullName evidence="3">SDR family NAD(P)-dependent oxidoreductase</fullName>
    </submittedName>
</protein>
<evidence type="ECO:0000256" key="1">
    <source>
        <dbReference type="SAM" id="MobiDB-lite"/>
    </source>
</evidence>
<name>A0ABT3ZRA7_9BURK</name>
<evidence type="ECO:0000313" key="4">
    <source>
        <dbReference type="Proteomes" id="UP001082899"/>
    </source>
</evidence>
<dbReference type="InterPro" id="IPR051783">
    <property type="entry name" value="NAD(P)-dependent_oxidoreduct"/>
</dbReference>
<keyword evidence="4" id="KW-1185">Reference proteome</keyword>
<feature type="region of interest" description="Disordered" evidence="1">
    <location>
        <begin position="342"/>
        <end position="361"/>
    </location>
</feature>
<feature type="domain" description="NAD-dependent epimerase/dehydratase" evidence="2">
    <location>
        <begin position="152"/>
        <end position="256"/>
    </location>
</feature>
<reference evidence="3" key="1">
    <citation type="submission" date="2022-11" db="EMBL/GenBank/DDBJ databases">
        <title>Robbsia betulipollinis sp. nov., isolated from pollen of birch (Betula pendula).</title>
        <authorList>
            <person name="Shi H."/>
            <person name="Ambika Manirajan B."/>
            <person name="Ratering S."/>
            <person name="Geissler-Plaum R."/>
            <person name="Schnell S."/>
        </authorList>
    </citation>
    <scope>NUCLEOTIDE SEQUENCE</scope>
    <source>
        <strain evidence="3">Bb-Pol-6</strain>
    </source>
</reference>
<dbReference type="PANTHER" id="PTHR48079">
    <property type="entry name" value="PROTEIN YEEZ"/>
    <property type="match status" value="1"/>
</dbReference>
<dbReference type="PANTHER" id="PTHR48079:SF6">
    <property type="entry name" value="NAD(P)-BINDING DOMAIN-CONTAINING PROTEIN-RELATED"/>
    <property type="match status" value="1"/>
</dbReference>
<dbReference type="SUPFAM" id="SSF51735">
    <property type="entry name" value="NAD(P)-binding Rossmann-fold domains"/>
    <property type="match status" value="1"/>
</dbReference>
<dbReference type="Proteomes" id="UP001082899">
    <property type="component" value="Unassembled WGS sequence"/>
</dbReference>
<dbReference type="InterPro" id="IPR036291">
    <property type="entry name" value="NAD(P)-bd_dom_sf"/>
</dbReference>
<gene>
    <name evidence="3" type="ORF">OVY01_16395</name>
</gene>
<dbReference type="Pfam" id="PF01370">
    <property type="entry name" value="Epimerase"/>
    <property type="match status" value="1"/>
</dbReference>
<dbReference type="RefSeq" id="WP_267848644.1">
    <property type="nucleotide sequence ID" value="NZ_JAPMXC010000006.1"/>
</dbReference>
<accession>A0ABT3ZRA7</accession>
<proteinExistence type="predicted"/>
<organism evidence="3 4">
    <name type="scientific">Robbsia betulipollinis</name>
    <dbReference type="NCBI Taxonomy" id="2981849"/>
    <lineage>
        <taxon>Bacteria</taxon>
        <taxon>Pseudomonadati</taxon>
        <taxon>Pseudomonadota</taxon>
        <taxon>Betaproteobacteria</taxon>
        <taxon>Burkholderiales</taxon>
        <taxon>Burkholderiaceae</taxon>
        <taxon>Robbsia</taxon>
    </lineage>
</organism>
<evidence type="ECO:0000259" key="2">
    <source>
        <dbReference type="Pfam" id="PF01370"/>
    </source>
</evidence>
<comment type="caution">
    <text evidence="3">The sequence shown here is derived from an EMBL/GenBank/DDBJ whole genome shotgun (WGS) entry which is preliminary data.</text>
</comment>